<keyword evidence="1" id="KW-0812">Transmembrane</keyword>
<organism evidence="2 3">
    <name type="scientific">Palleronia sediminis</name>
    <dbReference type="NCBI Taxonomy" id="2547833"/>
    <lineage>
        <taxon>Bacteria</taxon>
        <taxon>Pseudomonadati</taxon>
        <taxon>Pseudomonadota</taxon>
        <taxon>Alphaproteobacteria</taxon>
        <taxon>Rhodobacterales</taxon>
        <taxon>Roseobacteraceae</taxon>
        <taxon>Palleronia</taxon>
    </lineage>
</organism>
<evidence type="ECO:0000256" key="1">
    <source>
        <dbReference type="SAM" id="Phobius"/>
    </source>
</evidence>
<protein>
    <recommendedName>
        <fullName evidence="4">Tetratricopeptide repeat-like domain-containing protein</fullName>
    </recommendedName>
</protein>
<dbReference type="OrthoDB" id="7173339at2"/>
<dbReference type="AlphaFoldDB" id="A0A4R6A7H7"/>
<gene>
    <name evidence="2" type="ORF">E2L08_12630</name>
</gene>
<evidence type="ECO:0008006" key="4">
    <source>
        <dbReference type="Google" id="ProtNLM"/>
    </source>
</evidence>
<sequence>MSNSDSFIQEVSEEVRRDRLFGLMRRYGWIAVTAVLILVGGAAWVEWTRATDRAAAQAFGDAIAAALEADNPEDRRAALDGIEATGGQRALVAMLAADTLATPEARAAARADLAAIADDAAVPQVWRELAMLKTAMLMQGDAAPQEVIDLLEPLTIPGAPFRLLAMEQQAIAHVAAGDTDAALAQLQRIAGDDAATRDLQGRVRQLIVSLGGTLETA</sequence>
<feature type="transmembrane region" description="Helical" evidence="1">
    <location>
        <begin position="27"/>
        <end position="45"/>
    </location>
</feature>
<dbReference type="RefSeq" id="WP_133397456.1">
    <property type="nucleotide sequence ID" value="NZ_SNAA01000014.1"/>
</dbReference>
<accession>A0A4R6A7H7</accession>
<keyword evidence="1" id="KW-1133">Transmembrane helix</keyword>
<dbReference type="Proteomes" id="UP000295701">
    <property type="component" value="Unassembled WGS sequence"/>
</dbReference>
<reference evidence="2 3" key="1">
    <citation type="submission" date="2019-03" db="EMBL/GenBank/DDBJ databases">
        <title>Primorskyibacter sp. SS33 isolated from sediments.</title>
        <authorList>
            <person name="Xunke S."/>
        </authorList>
    </citation>
    <scope>NUCLEOTIDE SEQUENCE [LARGE SCALE GENOMIC DNA]</scope>
    <source>
        <strain evidence="2 3">SS33</strain>
    </source>
</reference>
<evidence type="ECO:0000313" key="3">
    <source>
        <dbReference type="Proteomes" id="UP000295701"/>
    </source>
</evidence>
<keyword evidence="3" id="KW-1185">Reference proteome</keyword>
<keyword evidence="1" id="KW-0472">Membrane</keyword>
<name>A0A4R6A7H7_9RHOB</name>
<comment type="caution">
    <text evidence="2">The sequence shown here is derived from an EMBL/GenBank/DDBJ whole genome shotgun (WGS) entry which is preliminary data.</text>
</comment>
<evidence type="ECO:0000313" key="2">
    <source>
        <dbReference type="EMBL" id="TDL78138.1"/>
    </source>
</evidence>
<proteinExistence type="predicted"/>
<dbReference type="EMBL" id="SNAA01000014">
    <property type="protein sequence ID" value="TDL78138.1"/>
    <property type="molecule type" value="Genomic_DNA"/>
</dbReference>